<sequence>MYLSSVKSGSFQNTFSWTNLINNKHLTIPVLKFSQKGLPLFIGKIRPAELLVMSSVDQWNEDRLEGYQRERIKEKNREIKDFLKNCDIPIVPPIIASVKLSSFIPTSDDYGQMEIPIIPGNISLIDGQQRTGGFYELFYEIRSEGKKNKDHGDMILDRYAEFLKFEIPILLIDPQLIIKKLQEKNSLSDIKPIDVERAFFFVINKTQKSVSSSLKDELAYLTISAGITGIPAIEKDRWRVDLVPIVNELNKEGSPLYGLINLGGSSGLQRPIPLTSFVSSLKPLYDNPTFHAYSQEEKLQFLKAYWGAVKEVFPDAFAQTKQYLLTKTIGMYPMNSLSADILNEMLKDGKNPLLQSDVYPYILLLGDLDWSVNASEFRYFIGRKGTGRGYELLKEAFQKKI</sequence>
<reference evidence="1" key="1">
    <citation type="submission" date="2023-06" db="EMBL/GenBank/DDBJ databases">
        <title>Genome sequence of Methancorpusculaceae sp. Ag1.</title>
        <authorList>
            <person name="Protasov E."/>
            <person name="Platt K."/>
            <person name="Poehlein A."/>
            <person name="Daniel R."/>
            <person name="Brune A."/>
        </authorList>
    </citation>
    <scope>NUCLEOTIDE SEQUENCE</scope>
    <source>
        <strain evidence="1">Ag1</strain>
    </source>
</reference>
<evidence type="ECO:0000313" key="2">
    <source>
        <dbReference type="Proteomes" id="UP001273136"/>
    </source>
</evidence>
<dbReference type="EMBL" id="JAWDKA010000008">
    <property type="protein sequence ID" value="MDV0442318.1"/>
    <property type="molecule type" value="Genomic_DNA"/>
</dbReference>
<accession>A0AAE4MF22</accession>
<dbReference type="AlphaFoldDB" id="A0AAE4MF22"/>
<keyword evidence="2" id="KW-1185">Reference proteome</keyword>
<comment type="caution">
    <text evidence="1">The sequence shown here is derived from an EMBL/GenBank/DDBJ whole genome shotgun (WGS) entry which is preliminary data.</text>
</comment>
<dbReference type="Proteomes" id="UP001273136">
    <property type="component" value="Unassembled WGS sequence"/>
</dbReference>
<dbReference type="InterPro" id="IPR017601">
    <property type="entry name" value="DGQHR-contain_dom"/>
</dbReference>
<name>A0AAE4MF22_9EURY</name>
<evidence type="ECO:0000313" key="1">
    <source>
        <dbReference type="EMBL" id="MDV0442318.1"/>
    </source>
</evidence>
<dbReference type="NCBIfam" id="TIGR03187">
    <property type="entry name" value="DGQHR"/>
    <property type="match status" value="1"/>
</dbReference>
<organism evidence="1 2">
    <name type="scientific">Methanorbis furvi</name>
    <dbReference type="NCBI Taxonomy" id="3028299"/>
    <lineage>
        <taxon>Archaea</taxon>
        <taxon>Methanobacteriati</taxon>
        <taxon>Methanobacteriota</taxon>
        <taxon>Stenosarchaea group</taxon>
        <taxon>Methanomicrobia</taxon>
        <taxon>Methanomicrobiales</taxon>
        <taxon>Methanocorpusculaceae</taxon>
        <taxon>Methanorbis</taxon>
    </lineage>
</organism>
<gene>
    <name evidence="1" type="ORF">McpAg1_15530</name>
</gene>
<proteinExistence type="predicted"/>
<protein>
    <submittedName>
        <fullName evidence="1">Uncharacterized protein</fullName>
    </submittedName>
</protein>